<sequence>MDEDGVVWIPSPNYFPNRDGHSPKWIVLHGTAGFHTAQEVGYYFQREDSQVSSHYVVGQDGTIVQCVSEKDGAWANGGLTAGHDPWWPTDVNPNNVTISIEHVKPSTDNSDELTDAQRDASFRLILHICQRHGIPMRKADGDGGITGHFSLDPVNRSRCPGPYPWDDLFRFLEEGDMISLSHPEVANYFEDAGPDRWRCKKNGLTIYGAILKFYRSFGGNGFNGLTYLGLPRTGELYPRQGTAVQRFERGIVAYDPRHQLDWPPGSGSVYLLHLSSPYGKAQSANVFSALLQRLSHQE</sequence>
<comment type="catalytic activity">
    <reaction evidence="1">
        <text>Hydrolyzes the link between N-acetylmuramoyl residues and L-amino acid residues in certain cell-wall glycopeptides.</text>
        <dbReference type="EC" id="3.5.1.28"/>
    </reaction>
</comment>
<dbReference type="Pfam" id="PF01510">
    <property type="entry name" value="Amidase_2"/>
    <property type="match status" value="1"/>
</dbReference>
<dbReference type="SUPFAM" id="SSF55846">
    <property type="entry name" value="N-acetylmuramoyl-L-alanine amidase-like"/>
    <property type="match status" value="1"/>
</dbReference>
<dbReference type="EMBL" id="QKUF01000026">
    <property type="protein sequence ID" value="PZW23436.1"/>
    <property type="molecule type" value="Genomic_DNA"/>
</dbReference>
<dbReference type="PANTHER" id="PTHR30417:SF1">
    <property type="entry name" value="N-ACETYLMURAMOYL-L-ALANINE AMIDASE AMID"/>
    <property type="match status" value="1"/>
</dbReference>
<dbReference type="EC" id="3.5.1.28" evidence="2"/>
<comment type="caution">
    <text evidence="6">The sequence shown here is derived from an EMBL/GenBank/DDBJ whole genome shotgun (WGS) entry which is preliminary data.</text>
</comment>
<keyword evidence="4" id="KW-0961">Cell wall biogenesis/degradation</keyword>
<evidence type="ECO:0000256" key="2">
    <source>
        <dbReference type="ARBA" id="ARBA00011901"/>
    </source>
</evidence>
<evidence type="ECO:0000259" key="5">
    <source>
        <dbReference type="SMART" id="SM00644"/>
    </source>
</evidence>
<dbReference type="OrthoDB" id="9794294at2"/>
<keyword evidence="7" id="KW-1185">Reference proteome</keyword>
<accession>A0A326U065</accession>
<dbReference type="InterPro" id="IPR051206">
    <property type="entry name" value="NAMLAA_amidase_2"/>
</dbReference>
<evidence type="ECO:0000256" key="4">
    <source>
        <dbReference type="ARBA" id="ARBA00023316"/>
    </source>
</evidence>
<evidence type="ECO:0000256" key="3">
    <source>
        <dbReference type="ARBA" id="ARBA00022801"/>
    </source>
</evidence>
<evidence type="ECO:0000313" key="6">
    <source>
        <dbReference type="EMBL" id="PZW23436.1"/>
    </source>
</evidence>
<proteinExistence type="predicted"/>
<evidence type="ECO:0000313" key="7">
    <source>
        <dbReference type="Proteomes" id="UP000248806"/>
    </source>
</evidence>
<feature type="domain" description="N-acetylmuramoyl-L-alanine amidase" evidence="5">
    <location>
        <begin position="11"/>
        <end position="161"/>
    </location>
</feature>
<dbReference type="InterPro" id="IPR002502">
    <property type="entry name" value="Amidase_domain"/>
</dbReference>
<dbReference type="GO" id="GO:0009253">
    <property type="term" value="P:peptidoglycan catabolic process"/>
    <property type="evidence" value="ECO:0007669"/>
    <property type="project" value="InterPro"/>
</dbReference>
<dbReference type="AlphaFoldDB" id="A0A326U065"/>
<dbReference type="PANTHER" id="PTHR30417">
    <property type="entry name" value="N-ACETYLMURAMOYL-L-ALANINE AMIDASE AMID"/>
    <property type="match status" value="1"/>
</dbReference>
<organism evidence="6 7">
    <name type="scientific">Thermosporothrix hazakensis</name>
    <dbReference type="NCBI Taxonomy" id="644383"/>
    <lineage>
        <taxon>Bacteria</taxon>
        <taxon>Bacillati</taxon>
        <taxon>Chloroflexota</taxon>
        <taxon>Ktedonobacteria</taxon>
        <taxon>Ktedonobacterales</taxon>
        <taxon>Thermosporotrichaceae</taxon>
        <taxon>Thermosporothrix</taxon>
    </lineage>
</organism>
<dbReference type="Proteomes" id="UP000248806">
    <property type="component" value="Unassembled WGS sequence"/>
</dbReference>
<evidence type="ECO:0000256" key="1">
    <source>
        <dbReference type="ARBA" id="ARBA00001561"/>
    </source>
</evidence>
<dbReference type="InterPro" id="IPR036505">
    <property type="entry name" value="Amidase/PGRP_sf"/>
</dbReference>
<dbReference type="GO" id="GO:0071555">
    <property type="term" value="P:cell wall organization"/>
    <property type="evidence" value="ECO:0007669"/>
    <property type="project" value="UniProtKB-KW"/>
</dbReference>
<dbReference type="SMART" id="SM00644">
    <property type="entry name" value="Ami_2"/>
    <property type="match status" value="1"/>
</dbReference>
<dbReference type="RefSeq" id="WP_111325342.1">
    <property type="nucleotide sequence ID" value="NZ_BIFX01000001.1"/>
</dbReference>
<gene>
    <name evidence="6" type="ORF">EI42_05058</name>
</gene>
<dbReference type="Gene3D" id="3.40.80.10">
    <property type="entry name" value="Peptidoglycan recognition protein-like"/>
    <property type="match status" value="1"/>
</dbReference>
<dbReference type="GO" id="GO:0008745">
    <property type="term" value="F:N-acetylmuramoyl-L-alanine amidase activity"/>
    <property type="evidence" value="ECO:0007669"/>
    <property type="project" value="UniProtKB-EC"/>
</dbReference>
<reference evidence="6 7" key="1">
    <citation type="submission" date="2018-06" db="EMBL/GenBank/DDBJ databases">
        <title>Genomic Encyclopedia of Archaeal and Bacterial Type Strains, Phase II (KMG-II): from individual species to whole genera.</title>
        <authorList>
            <person name="Goeker M."/>
        </authorList>
    </citation>
    <scope>NUCLEOTIDE SEQUENCE [LARGE SCALE GENOMIC DNA]</scope>
    <source>
        <strain evidence="6 7">ATCC BAA-1881</strain>
    </source>
</reference>
<name>A0A326U065_THEHA</name>
<dbReference type="GO" id="GO:0009254">
    <property type="term" value="P:peptidoglycan turnover"/>
    <property type="evidence" value="ECO:0007669"/>
    <property type="project" value="TreeGrafter"/>
</dbReference>
<keyword evidence="3" id="KW-0378">Hydrolase</keyword>
<dbReference type="CDD" id="cd06583">
    <property type="entry name" value="PGRP"/>
    <property type="match status" value="1"/>
</dbReference>
<protein>
    <recommendedName>
        <fullName evidence="2">N-acetylmuramoyl-L-alanine amidase</fullName>
        <ecNumber evidence="2">3.5.1.28</ecNumber>
    </recommendedName>
</protein>